<name>A0A5D4SF13_9BACI</name>
<protein>
    <submittedName>
        <fullName evidence="4">GNAT family N-acetyltransferase</fullName>
    </submittedName>
</protein>
<organism evidence="4 5">
    <name type="scientific">Bacillus infantis</name>
    <dbReference type="NCBI Taxonomy" id="324767"/>
    <lineage>
        <taxon>Bacteria</taxon>
        <taxon>Bacillati</taxon>
        <taxon>Bacillota</taxon>
        <taxon>Bacilli</taxon>
        <taxon>Bacillales</taxon>
        <taxon>Bacillaceae</taxon>
        <taxon>Bacillus</taxon>
    </lineage>
</organism>
<sequence>MNIEIRLATVEEAHIVHKLMIEAFEEYRHLEVPSSATDESLDVLVNELKNGTKKALLCIVNGEPKGSLRFTIKRESIYFSRLSVAPDSRGQGIARALLLWLENYSNENGLKKMECRVRASLSKNISLYENMGYIVTKEEIITNPNGYPVNTVEMEKNMAI</sequence>
<evidence type="ECO:0000259" key="3">
    <source>
        <dbReference type="PROSITE" id="PS51186"/>
    </source>
</evidence>
<dbReference type="PANTHER" id="PTHR43800">
    <property type="entry name" value="PEPTIDYL-LYSINE N-ACETYLTRANSFERASE YJAB"/>
    <property type="match status" value="1"/>
</dbReference>
<dbReference type="PROSITE" id="PS51186">
    <property type="entry name" value="GNAT"/>
    <property type="match status" value="1"/>
</dbReference>
<evidence type="ECO:0000256" key="1">
    <source>
        <dbReference type="ARBA" id="ARBA00022679"/>
    </source>
</evidence>
<keyword evidence="1 4" id="KW-0808">Transferase</keyword>
<proteinExistence type="predicted"/>
<accession>A0A5D4SF13</accession>
<dbReference type="Pfam" id="PF13673">
    <property type="entry name" value="Acetyltransf_10"/>
    <property type="match status" value="1"/>
</dbReference>
<dbReference type="CDD" id="cd04301">
    <property type="entry name" value="NAT_SF"/>
    <property type="match status" value="1"/>
</dbReference>
<dbReference type="InterPro" id="IPR016181">
    <property type="entry name" value="Acyl_CoA_acyltransferase"/>
</dbReference>
<dbReference type="PANTHER" id="PTHR43800:SF1">
    <property type="entry name" value="PEPTIDYL-LYSINE N-ACETYLTRANSFERASE YJAB"/>
    <property type="match status" value="1"/>
</dbReference>
<dbReference type="EMBL" id="VTES01000005">
    <property type="protein sequence ID" value="TYS62075.1"/>
    <property type="molecule type" value="Genomic_DNA"/>
</dbReference>
<comment type="caution">
    <text evidence="4">The sequence shown here is derived from an EMBL/GenBank/DDBJ whole genome shotgun (WGS) entry which is preliminary data.</text>
</comment>
<dbReference type="Proteomes" id="UP000323732">
    <property type="component" value="Unassembled WGS sequence"/>
</dbReference>
<dbReference type="AlphaFoldDB" id="A0A5D4SF13"/>
<evidence type="ECO:0000256" key="2">
    <source>
        <dbReference type="ARBA" id="ARBA00023315"/>
    </source>
</evidence>
<dbReference type="GO" id="GO:0016747">
    <property type="term" value="F:acyltransferase activity, transferring groups other than amino-acyl groups"/>
    <property type="evidence" value="ECO:0007669"/>
    <property type="project" value="InterPro"/>
</dbReference>
<gene>
    <name evidence="4" type="ORF">FZD47_18515</name>
</gene>
<feature type="domain" description="N-acetyltransferase" evidence="3">
    <location>
        <begin position="3"/>
        <end position="159"/>
    </location>
</feature>
<evidence type="ECO:0000313" key="5">
    <source>
        <dbReference type="Proteomes" id="UP000323732"/>
    </source>
</evidence>
<dbReference type="RefSeq" id="WP_009792192.1">
    <property type="nucleotide sequence ID" value="NZ_JAIVAO010000006.1"/>
</dbReference>
<dbReference type="SUPFAM" id="SSF55729">
    <property type="entry name" value="Acyl-CoA N-acyltransferases (Nat)"/>
    <property type="match status" value="1"/>
</dbReference>
<keyword evidence="2" id="KW-0012">Acyltransferase</keyword>
<dbReference type="InterPro" id="IPR000182">
    <property type="entry name" value="GNAT_dom"/>
</dbReference>
<reference evidence="4 5" key="1">
    <citation type="submission" date="2019-08" db="EMBL/GenBank/DDBJ databases">
        <title>Bacillus genomes from the desert of Cuatro Cienegas, Coahuila.</title>
        <authorList>
            <person name="Olmedo-Alvarez G."/>
        </authorList>
    </citation>
    <scope>NUCLEOTIDE SEQUENCE [LARGE SCALE GENOMIC DNA]</scope>
    <source>
        <strain evidence="4 5">CH37_1T</strain>
    </source>
</reference>
<evidence type="ECO:0000313" key="4">
    <source>
        <dbReference type="EMBL" id="TYS62075.1"/>
    </source>
</evidence>
<dbReference type="Gene3D" id="3.40.630.30">
    <property type="match status" value="1"/>
</dbReference>